<dbReference type="NCBIfam" id="NF010013">
    <property type="entry name" value="PRK13487.1"/>
    <property type="match status" value="1"/>
</dbReference>
<dbReference type="PANTHER" id="PTHR35147">
    <property type="entry name" value="CHEMORECEPTOR GLUTAMINE DEAMIDASE CHED-RELATED"/>
    <property type="match status" value="1"/>
</dbReference>
<evidence type="ECO:0000313" key="3">
    <source>
        <dbReference type="EMBL" id="VAW94053.1"/>
    </source>
</evidence>
<dbReference type="HAMAP" id="MF_01440">
    <property type="entry name" value="CheD"/>
    <property type="match status" value="1"/>
</dbReference>
<reference evidence="3" key="1">
    <citation type="submission" date="2018-06" db="EMBL/GenBank/DDBJ databases">
        <authorList>
            <person name="Zhirakovskaya E."/>
        </authorList>
    </citation>
    <scope>NUCLEOTIDE SEQUENCE</scope>
</reference>
<dbReference type="InterPro" id="IPR005659">
    <property type="entry name" value="Chemorcpt_Glu_NH3ase_CheD"/>
</dbReference>
<gene>
    <name evidence="3" type="ORF">MNBD_GAMMA22-2123</name>
</gene>
<dbReference type="Pfam" id="PF03975">
    <property type="entry name" value="CheD"/>
    <property type="match status" value="1"/>
</dbReference>
<organism evidence="3">
    <name type="scientific">hydrothermal vent metagenome</name>
    <dbReference type="NCBI Taxonomy" id="652676"/>
    <lineage>
        <taxon>unclassified sequences</taxon>
        <taxon>metagenomes</taxon>
        <taxon>ecological metagenomes</taxon>
    </lineage>
</organism>
<keyword evidence="2" id="KW-0378">Hydrolase</keyword>
<name>A0A3B1A1P3_9ZZZZ</name>
<dbReference type="GO" id="GO:0050568">
    <property type="term" value="F:protein-glutamine glutaminase activity"/>
    <property type="evidence" value="ECO:0007669"/>
    <property type="project" value="InterPro"/>
</dbReference>
<dbReference type="Gene3D" id="3.30.1330.200">
    <property type="match status" value="1"/>
</dbReference>
<proteinExistence type="inferred from homology"/>
<dbReference type="AlphaFoldDB" id="A0A3B1A1P3"/>
<evidence type="ECO:0000256" key="2">
    <source>
        <dbReference type="ARBA" id="ARBA00022801"/>
    </source>
</evidence>
<keyword evidence="1" id="KW-0145">Chemotaxis</keyword>
<dbReference type="InterPro" id="IPR011324">
    <property type="entry name" value="Cytotoxic_necrot_fac-like_cat"/>
</dbReference>
<dbReference type="GO" id="GO:0006935">
    <property type="term" value="P:chemotaxis"/>
    <property type="evidence" value="ECO:0007669"/>
    <property type="project" value="UniProtKB-KW"/>
</dbReference>
<dbReference type="SUPFAM" id="SSF64438">
    <property type="entry name" value="CNF1/YfiH-like putative cysteine hydrolases"/>
    <property type="match status" value="1"/>
</dbReference>
<dbReference type="CDD" id="cd16352">
    <property type="entry name" value="CheD"/>
    <property type="match status" value="1"/>
</dbReference>
<dbReference type="InterPro" id="IPR038592">
    <property type="entry name" value="CheD-like_sf"/>
</dbReference>
<sequence>MAGFEHINRYWDRMHNCYSAKILPGEYYVTTQGEMISTVLGSCVSACILDPIMGVAGMNHFMLPATRNAIEPKKGNSDATRYGNHAMEQMINSILKAGGRRENLEVKLFGGGKVLADMNKIDIGQKNIVFIRSYIAIEGLRVLTADLGDVYPRKVLYFTDNGKVKMKKLKSVHNKTIAEREDTYKREINTKPLAGDIELF</sequence>
<accession>A0A3B1A1P3</accession>
<dbReference type="EMBL" id="UOFS01000014">
    <property type="protein sequence ID" value="VAW94053.1"/>
    <property type="molecule type" value="Genomic_DNA"/>
</dbReference>
<dbReference type="PANTHER" id="PTHR35147:SF2">
    <property type="entry name" value="CHEMORECEPTOR GLUTAMINE DEAMIDASE CHED-RELATED"/>
    <property type="match status" value="1"/>
</dbReference>
<protein>
    <submittedName>
        <fullName evidence="3">Chemotaxis protein CheD</fullName>
    </submittedName>
</protein>
<evidence type="ECO:0000256" key="1">
    <source>
        <dbReference type="ARBA" id="ARBA00022500"/>
    </source>
</evidence>